<feature type="site" description="Important for catalytic activity" evidence="7">
    <location>
        <position position="224"/>
    </location>
</feature>
<dbReference type="GO" id="GO:0009252">
    <property type="term" value="P:peptidoglycan biosynthetic process"/>
    <property type="evidence" value="ECO:0007669"/>
    <property type="project" value="UniProtKB-UniRule"/>
</dbReference>
<dbReference type="PROSITE" id="PS51257">
    <property type="entry name" value="PROKAR_LIPOPROTEIN"/>
    <property type="match status" value="1"/>
</dbReference>
<comment type="caution">
    <text evidence="8">The sequence shown here is derived from an EMBL/GenBank/DDBJ whole genome shotgun (WGS) entry which is preliminary data.</text>
</comment>
<dbReference type="OrthoDB" id="9814591at2"/>
<evidence type="ECO:0000256" key="1">
    <source>
        <dbReference type="ARBA" id="ARBA00022475"/>
    </source>
</evidence>
<dbReference type="Gene3D" id="3.30.1490.480">
    <property type="entry name" value="Endolytic murein transglycosylase"/>
    <property type="match status" value="1"/>
</dbReference>
<dbReference type="STRING" id="1707952.A6A03_13780"/>
<dbReference type="CDD" id="cd08010">
    <property type="entry name" value="MltG_like"/>
    <property type="match status" value="1"/>
</dbReference>
<dbReference type="EMBL" id="LWQS01000051">
    <property type="protein sequence ID" value="OAN45808.1"/>
    <property type="molecule type" value="Genomic_DNA"/>
</dbReference>
<comment type="similarity">
    <text evidence="7">Belongs to the transglycosylase MltG family.</text>
</comment>
<dbReference type="NCBIfam" id="TIGR00247">
    <property type="entry name" value="endolytic transglycosylase MltG"/>
    <property type="match status" value="1"/>
</dbReference>
<dbReference type="HAMAP" id="MF_02065">
    <property type="entry name" value="MltG"/>
    <property type="match status" value="1"/>
</dbReference>
<dbReference type="EC" id="4.2.2.29" evidence="7"/>
<evidence type="ECO:0000256" key="7">
    <source>
        <dbReference type="HAMAP-Rule" id="MF_02065"/>
    </source>
</evidence>
<comment type="catalytic activity">
    <reaction evidence="7">
        <text>a peptidoglycan chain = a peptidoglycan chain with N-acetyl-1,6-anhydromuramyl-[peptide] at the reducing end + a peptidoglycan chain with N-acetylglucosamine at the non-reducing end.</text>
        <dbReference type="EC" id="4.2.2.29"/>
    </reaction>
</comment>
<keyword evidence="9" id="KW-1185">Reference proteome</keyword>
<gene>
    <name evidence="7" type="primary">mltG</name>
    <name evidence="8" type="ORF">A6A03_13780</name>
</gene>
<sequence length="360" mass="39235">MRHVRALLLGLSLLALVVSCAGYIFLSELRATPATSGTPVEFVVAPGETANDIATRLGEAGLIRQPALFRALVRWRGLDQQIQAGRYVLSPTMTMSEILIVLQSGRVVNDIQITIPEGLRLEEIANIIAAAGLASESEFLAVARDGDRFRADYFLLNSLPAGATLEGYLFPDTYRFAPSADAETIVRKLLDRFVEQYSTIERSVRVPGVTVHQIVTMASIIQREAALLSEMPQISAVFWNRLKPQYAPTFGGGLLGADATVQYAIGYDATEGTWWKRNLTVTDLAIQSPYNTRITPGLPPGPIAAPGLAALTAAAQPDESSPYLFFVASCELDGSHKFATTIEEFRAYEAEWLACQQNRP</sequence>
<keyword evidence="6 7" id="KW-0961">Cell wall biogenesis/degradation</keyword>
<dbReference type="GO" id="GO:0005886">
    <property type="term" value="C:plasma membrane"/>
    <property type="evidence" value="ECO:0007669"/>
    <property type="project" value="UniProtKB-UniRule"/>
</dbReference>
<accession>A0A178MCQ1</accession>
<dbReference type="PANTHER" id="PTHR30518">
    <property type="entry name" value="ENDOLYTIC MUREIN TRANSGLYCOSYLASE"/>
    <property type="match status" value="1"/>
</dbReference>
<dbReference type="GO" id="GO:0008932">
    <property type="term" value="F:lytic endotransglycosylase activity"/>
    <property type="evidence" value="ECO:0007669"/>
    <property type="project" value="UniProtKB-UniRule"/>
</dbReference>
<dbReference type="GO" id="GO:0071555">
    <property type="term" value="P:cell wall organization"/>
    <property type="evidence" value="ECO:0007669"/>
    <property type="project" value="UniProtKB-KW"/>
</dbReference>
<evidence type="ECO:0000256" key="3">
    <source>
        <dbReference type="ARBA" id="ARBA00022989"/>
    </source>
</evidence>
<name>A0A178MCQ1_9CHLR</name>
<keyword evidence="2 7" id="KW-0812">Transmembrane</keyword>
<evidence type="ECO:0000256" key="5">
    <source>
        <dbReference type="ARBA" id="ARBA00023239"/>
    </source>
</evidence>
<evidence type="ECO:0000256" key="2">
    <source>
        <dbReference type="ARBA" id="ARBA00022692"/>
    </source>
</evidence>
<keyword evidence="5 7" id="KW-0456">Lyase</keyword>
<proteinExistence type="inferred from homology"/>
<dbReference type="AlphaFoldDB" id="A0A178MCQ1"/>
<dbReference type="Proteomes" id="UP000078287">
    <property type="component" value="Unassembled WGS sequence"/>
</dbReference>
<keyword evidence="3 7" id="KW-1133">Transmembrane helix</keyword>
<dbReference type="RefSeq" id="WP_066787079.1">
    <property type="nucleotide sequence ID" value="NZ_LWQS01000051.1"/>
</dbReference>
<keyword evidence="4 7" id="KW-0472">Membrane</keyword>
<dbReference type="Pfam" id="PF02618">
    <property type="entry name" value="YceG"/>
    <property type="match status" value="1"/>
</dbReference>
<evidence type="ECO:0000256" key="6">
    <source>
        <dbReference type="ARBA" id="ARBA00023316"/>
    </source>
</evidence>
<organism evidence="8 9">
    <name type="scientific">Chloroflexus islandicus</name>
    <dbReference type="NCBI Taxonomy" id="1707952"/>
    <lineage>
        <taxon>Bacteria</taxon>
        <taxon>Bacillati</taxon>
        <taxon>Chloroflexota</taxon>
        <taxon>Chloroflexia</taxon>
        <taxon>Chloroflexales</taxon>
        <taxon>Chloroflexineae</taxon>
        <taxon>Chloroflexaceae</taxon>
        <taxon>Chloroflexus</taxon>
    </lineage>
</organism>
<evidence type="ECO:0000313" key="8">
    <source>
        <dbReference type="EMBL" id="OAN45808.1"/>
    </source>
</evidence>
<keyword evidence="1 7" id="KW-1003">Cell membrane</keyword>
<reference evidence="8 9" key="1">
    <citation type="submission" date="2016-04" db="EMBL/GenBank/DDBJ databases">
        <title>Chloroflexus islandicus sp. nov., a thermophilic filamentous anoxygenic phototrophic bacterium from geyser Strokkur (Iceland).</title>
        <authorList>
            <person name="Gaisin V.A."/>
            <person name="Kalashnikov A.M."/>
            <person name="Sukhacheva M.V."/>
            <person name="Grouzdev D.S."/>
            <person name="Ivanov T.M."/>
            <person name="Kuznetsov B."/>
            <person name="Gorlenko V.M."/>
        </authorList>
    </citation>
    <scope>NUCLEOTIDE SEQUENCE [LARGE SCALE GENOMIC DNA]</scope>
    <source>
        <strain evidence="9">isl-2</strain>
    </source>
</reference>
<dbReference type="InterPro" id="IPR003770">
    <property type="entry name" value="MLTG-like"/>
</dbReference>
<dbReference type="PANTHER" id="PTHR30518:SF2">
    <property type="entry name" value="ENDOLYTIC MUREIN TRANSGLYCOSYLASE"/>
    <property type="match status" value="1"/>
</dbReference>
<evidence type="ECO:0000256" key="4">
    <source>
        <dbReference type="ARBA" id="ARBA00023136"/>
    </source>
</evidence>
<protein>
    <recommendedName>
        <fullName evidence="7">Endolytic murein transglycosylase</fullName>
        <ecNumber evidence="7">4.2.2.29</ecNumber>
    </recommendedName>
    <alternativeName>
        <fullName evidence="7">Peptidoglycan lytic transglycosylase</fullName>
    </alternativeName>
    <alternativeName>
        <fullName evidence="7">Peptidoglycan polymerization terminase</fullName>
    </alternativeName>
</protein>
<comment type="function">
    <text evidence="7">Functions as a peptidoglycan terminase that cleaves nascent peptidoglycan strands endolytically to terminate their elongation.</text>
</comment>
<evidence type="ECO:0000313" key="9">
    <source>
        <dbReference type="Proteomes" id="UP000078287"/>
    </source>
</evidence>